<dbReference type="Pfam" id="PF01098">
    <property type="entry name" value="FTSW_RODA_SPOVE"/>
    <property type="match status" value="1"/>
</dbReference>
<dbReference type="AlphaFoldDB" id="A0A3B1D074"/>
<feature type="transmembrane region" description="Helical" evidence="11">
    <location>
        <begin position="312"/>
        <end position="334"/>
    </location>
</feature>
<accession>A0A3B1D074</accession>
<dbReference type="NCBIfam" id="TIGR02210">
    <property type="entry name" value="rodA_shape"/>
    <property type="match status" value="1"/>
</dbReference>
<evidence type="ECO:0000256" key="8">
    <source>
        <dbReference type="ARBA" id="ARBA00022989"/>
    </source>
</evidence>
<feature type="transmembrane region" description="Helical" evidence="11">
    <location>
        <begin position="188"/>
        <end position="208"/>
    </location>
</feature>
<name>A0A3B1D074_9ZZZZ</name>
<evidence type="ECO:0000256" key="3">
    <source>
        <dbReference type="ARBA" id="ARBA00022676"/>
    </source>
</evidence>
<dbReference type="InterPro" id="IPR001182">
    <property type="entry name" value="FtsW/RodA"/>
</dbReference>
<dbReference type="PROSITE" id="PS00428">
    <property type="entry name" value="FTSW_RODA_SPOVE"/>
    <property type="match status" value="1"/>
</dbReference>
<dbReference type="GO" id="GO:0032153">
    <property type="term" value="C:cell division site"/>
    <property type="evidence" value="ECO:0007669"/>
    <property type="project" value="TreeGrafter"/>
</dbReference>
<evidence type="ECO:0000256" key="1">
    <source>
        <dbReference type="ARBA" id="ARBA00004141"/>
    </source>
</evidence>
<feature type="transmembrane region" description="Helical" evidence="11">
    <location>
        <begin position="21"/>
        <end position="38"/>
    </location>
</feature>
<dbReference type="GO" id="GO:0015648">
    <property type="term" value="F:lipid-linked peptidoglycan transporter activity"/>
    <property type="evidence" value="ECO:0007669"/>
    <property type="project" value="TreeGrafter"/>
</dbReference>
<evidence type="ECO:0000313" key="12">
    <source>
        <dbReference type="EMBL" id="VAX32221.1"/>
    </source>
</evidence>
<dbReference type="InterPro" id="IPR018365">
    <property type="entry name" value="Cell_cycle_FtsW-rel_CS"/>
</dbReference>
<keyword evidence="6" id="KW-0133">Cell shape</keyword>
<feature type="transmembrane region" description="Helical" evidence="11">
    <location>
        <begin position="80"/>
        <end position="99"/>
    </location>
</feature>
<reference evidence="12" key="1">
    <citation type="submission" date="2018-06" db="EMBL/GenBank/DDBJ databases">
        <authorList>
            <person name="Zhirakovskaya E."/>
        </authorList>
    </citation>
    <scope>NUCLEOTIDE SEQUENCE</scope>
</reference>
<gene>
    <name evidence="12" type="ORF">MNBD_NITROSPIRAE03-694</name>
</gene>
<dbReference type="InterPro" id="IPR011923">
    <property type="entry name" value="RodA/MrdB"/>
</dbReference>
<evidence type="ECO:0000256" key="6">
    <source>
        <dbReference type="ARBA" id="ARBA00022960"/>
    </source>
</evidence>
<keyword evidence="4" id="KW-0808">Transferase</keyword>
<dbReference type="HAMAP" id="MF_02079">
    <property type="entry name" value="PGT_RodA"/>
    <property type="match status" value="1"/>
</dbReference>
<feature type="transmembrane region" description="Helical" evidence="11">
    <location>
        <begin position="141"/>
        <end position="159"/>
    </location>
</feature>
<evidence type="ECO:0000256" key="7">
    <source>
        <dbReference type="ARBA" id="ARBA00022984"/>
    </source>
</evidence>
<dbReference type="GO" id="GO:0016757">
    <property type="term" value="F:glycosyltransferase activity"/>
    <property type="evidence" value="ECO:0007669"/>
    <property type="project" value="UniProtKB-KW"/>
</dbReference>
<dbReference type="PANTHER" id="PTHR30474:SF1">
    <property type="entry name" value="PEPTIDOGLYCAN GLYCOSYLTRANSFERASE MRDB"/>
    <property type="match status" value="1"/>
</dbReference>
<feature type="transmembrane region" description="Helical" evidence="11">
    <location>
        <begin position="50"/>
        <end position="68"/>
    </location>
</feature>
<keyword evidence="2" id="KW-1003">Cell membrane</keyword>
<evidence type="ECO:0000256" key="9">
    <source>
        <dbReference type="ARBA" id="ARBA00023136"/>
    </source>
</evidence>
<keyword evidence="10" id="KW-0961">Cell wall biogenesis/degradation</keyword>
<feature type="transmembrane region" description="Helical" evidence="11">
    <location>
        <begin position="280"/>
        <end position="300"/>
    </location>
</feature>
<protein>
    <submittedName>
        <fullName evidence="12">Rod shape-determining protein RodA</fullName>
    </submittedName>
</protein>
<evidence type="ECO:0000256" key="5">
    <source>
        <dbReference type="ARBA" id="ARBA00022692"/>
    </source>
</evidence>
<keyword evidence="9 11" id="KW-0472">Membrane</keyword>
<dbReference type="EMBL" id="UOGI01000133">
    <property type="protein sequence ID" value="VAX32221.1"/>
    <property type="molecule type" value="Genomic_DNA"/>
</dbReference>
<feature type="transmembrane region" description="Helical" evidence="11">
    <location>
        <begin position="165"/>
        <end position="181"/>
    </location>
</feature>
<evidence type="ECO:0000256" key="11">
    <source>
        <dbReference type="SAM" id="Phobius"/>
    </source>
</evidence>
<keyword evidence="5 11" id="KW-0812">Transmembrane</keyword>
<dbReference type="GO" id="GO:0051301">
    <property type="term" value="P:cell division"/>
    <property type="evidence" value="ECO:0007669"/>
    <property type="project" value="InterPro"/>
</dbReference>
<dbReference type="GO" id="GO:0071555">
    <property type="term" value="P:cell wall organization"/>
    <property type="evidence" value="ECO:0007669"/>
    <property type="project" value="UniProtKB-KW"/>
</dbReference>
<organism evidence="12">
    <name type="scientific">hydrothermal vent metagenome</name>
    <dbReference type="NCBI Taxonomy" id="652676"/>
    <lineage>
        <taxon>unclassified sequences</taxon>
        <taxon>metagenomes</taxon>
        <taxon>ecological metagenomes</taxon>
    </lineage>
</organism>
<keyword evidence="7" id="KW-0573">Peptidoglycan synthesis</keyword>
<dbReference type="GO" id="GO:0009252">
    <property type="term" value="P:peptidoglycan biosynthetic process"/>
    <property type="evidence" value="ECO:0007669"/>
    <property type="project" value="UniProtKB-KW"/>
</dbReference>
<keyword evidence="8 11" id="KW-1133">Transmembrane helix</keyword>
<evidence type="ECO:0000256" key="4">
    <source>
        <dbReference type="ARBA" id="ARBA00022679"/>
    </source>
</evidence>
<feature type="transmembrane region" description="Helical" evidence="11">
    <location>
        <begin position="119"/>
        <end position="134"/>
    </location>
</feature>
<evidence type="ECO:0000256" key="2">
    <source>
        <dbReference type="ARBA" id="ARBA00022475"/>
    </source>
</evidence>
<keyword evidence="3" id="KW-0328">Glycosyltransferase</keyword>
<evidence type="ECO:0000256" key="10">
    <source>
        <dbReference type="ARBA" id="ARBA00023316"/>
    </source>
</evidence>
<dbReference type="PANTHER" id="PTHR30474">
    <property type="entry name" value="CELL CYCLE PROTEIN"/>
    <property type="match status" value="1"/>
</dbReference>
<sequence length="376" mass="42315">MLRHRLKINYHGLRNFDWFMFSIPIVLTLLGIMTIYSATRSVLDTQPSFYVRQSIWLVISIIALFLSASFDYRKLIGIAYHLYGIGLILLFLTILLGHSGMGAQRWLRLGPVSFQPSEMFRIAIIIVAAKYLSLKRSPLSASPLTTLLFLFILLPFCLLYKQPDLGTAITLVGIVVLMVLVKGMQKRILVGVLLVIIISLPFAGNILWEGLKEYQRNRLVAFIDPKIDPKGIGYQIEQSKITIGSGKVFGKGYLNGTQGPFRFLPEKHTDFIFSVFSEEWGAVGSVVVISLYLLLIIRGYETAYYAKDEFGTLLSIGISTMFLLYVFINIGMTMGLMPVVGIPLPFFSYGGTALLANFICVGLLINVRMRRFILFY</sequence>
<comment type="subcellular location">
    <subcellularLocation>
        <location evidence="1">Membrane</location>
        <topology evidence="1">Multi-pass membrane protein</topology>
    </subcellularLocation>
</comment>
<dbReference type="GO" id="GO:0005886">
    <property type="term" value="C:plasma membrane"/>
    <property type="evidence" value="ECO:0007669"/>
    <property type="project" value="TreeGrafter"/>
</dbReference>
<feature type="transmembrane region" description="Helical" evidence="11">
    <location>
        <begin position="346"/>
        <end position="367"/>
    </location>
</feature>
<dbReference type="GO" id="GO:0008360">
    <property type="term" value="P:regulation of cell shape"/>
    <property type="evidence" value="ECO:0007669"/>
    <property type="project" value="UniProtKB-KW"/>
</dbReference>
<proteinExistence type="inferred from homology"/>